<feature type="compositionally biased region" description="Polar residues" evidence="6">
    <location>
        <begin position="12"/>
        <end position="30"/>
    </location>
</feature>
<feature type="binding site" evidence="5">
    <location>
        <position position="115"/>
    </location>
    <ligand>
        <name>ATP</name>
        <dbReference type="ChEBI" id="CHEBI:30616"/>
    </ligand>
</feature>
<dbReference type="PANTHER" id="PTHR48012">
    <property type="entry name" value="STERILE20-LIKE KINASE, ISOFORM B-RELATED"/>
    <property type="match status" value="1"/>
</dbReference>
<accession>A0A7H9B1R2</accession>
<keyword evidence="2" id="KW-0723">Serine/threonine-protein kinase</keyword>
<keyword evidence="2" id="KW-0808">Transferase</keyword>
<dbReference type="InterPro" id="IPR000719">
    <property type="entry name" value="Prot_kinase_dom"/>
</dbReference>
<evidence type="ECO:0000313" key="9">
    <source>
        <dbReference type="Proteomes" id="UP000509704"/>
    </source>
</evidence>
<dbReference type="InterPro" id="IPR011009">
    <property type="entry name" value="Kinase-like_dom_sf"/>
</dbReference>
<keyword evidence="3 5" id="KW-0547">Nucleotide-binding</keyword>
<evidence type="ECO:0000256" key="1">
    <source>
        <dbReference type="ARBA" id="ARBA00012513"/>
    </source>
</evidence>
<dbReference type="AlphaFoldDB" id="A0A7H9B1R2"/>
<dbReference type="GO" id="GO:0005524">
    <property type="term" value="F:ATP binding"/>
    <property type="evidence" value="ECO:0007669"/>
    <property type="project" value="UniProtKB-UniRule"/>
</dbReference>
<dbReference type="PRINTS" id="PR00109">
    <property type="entry name" value="TYRKINASE"/>
</dbReference>
<proteinExistence type="predicted"/>
<gene>
    <name evidence="8" type="ORF">HG535_0C02610</name>
</gene>
<evidence type="ECO:0000256" key="6">
    <source>
        <dbReference type="SAM" id="MobiDB-lite"/>
    </source>
</evidence>
<dbReference type="SMART" id="SM00220">
    <property type="entry name" value="S_TKc"/>
    <property type="match status" value="1"/>
</dbReference>
<dbReference type="PANTHER" id="PTHR48012:SF26">
    <property type="entry name" value="SERINE_THREONINE-PROTEIN KINASE DDB_G0283821-RELATED"/>
    <property type="match status" value="1"/>
</dbReference>
<dbReference type="GeneID" id="59235606"/>
<dbReference type="InterPro" id="IPR017441">
    <property type="entry name" value="Protein_kinase_ATP_BS"/>
</dbReference>
<feature type="compositionally biased region" description="Low complexity" evidence="6">
    <location>
        <begin position="630"/>
        <end position="650"/>
    </location>
</feature>
<evidence type="ECO:0000256" key="2">
    <source>
        <dbReference type="ARBA" id="ARBA00022527"/>
    </source>
</evidence>
<dbReference type="KEGG" id="zmk:HG535_0C02610"/>
<dbReference type="GO" id="GO:0004674">
    <property type="term" value="F:protein serine/threonine kinase activity"/>
    <property type="evidence" value="ECO:0007669"/>
    <property type="project" value="UniProtKB-KW"/>
</dbReference>
<dbReference type="InterPro" id="IPR050629">
    <property type="entry name" value="STE20/SPS1-PAK"/>
</dbReference>
<name>A0A7H9B1R2_ZYGMR</name>
<dbReference type="OrthoDB" id="8693905at2759"/>
<dbReference type="SUPFAM" id="SSF56112">
    <property type="entry name" value="Protein kinase-like (PK-like)"/>
    <property type="match status" value="1"/>
</dbReference>
<dbReference type="InterPro" id="IPR001245">
    <property type="entry name" value="Ser-Thr/Tyr_kinase_cat_dom"/>
</dbReference>
<keyword evidence="9" id="KW-1185">Reference proteome</keyword>
<evidence type="ECO:0000259" key="7">
    <source>
        <dbReference type="PROSITE" id="PS50011"/>
    </source>
</evidence>
<evidence type="ECO:0000256" key="3">
    <source>
        <dbReference type="ARBA" id="ARBA00022741"/>
    </source>
</evidence>
<dbReference type="FunFam" id="1.10.510.10:FF:000571">
    <property type="entry name" value="Maternal embryonic leucine zipper kinase"/>
    <property type="match status" value="1"/>
</dbReference>
<feature type="region of interest" description="Disordered" evidence="6">
    <location>
        <begin position="630"/>
        <end position="652"/>
    </location>
</feature>
<feature type="compositionally biased region" description="Low complexity" evidence="6">
    <location>
        <begin position="67"/>
        <end position="76"/>
    </location>
</feature>
<dbReference type="PROSITE" id="PS50011">
    <property type="entry name" value="PROTEIN_KINASE_DOM"/>
    <property type="match status" value="1"/>
</dbReference>
<reference evidence="8 9" key="1">
    <citation type="submission" date="2020-07" db="EMBL/GenBank/DDBJ databases">
        <title>The yeast mating-type switching endonuclease HO is a domesticated member of an unorthodox homing genetic element family.</title>
        <authorList>
            <person name="Coughlan A.Y."/>
            <person name="Lombardi L."/>
            <person name="Braun-Galleani S."/>
            <person name="Martos A.R."/>
            <person name="Galeote V."/>
            <person name="Bigey F."/>
            <person name="Dequin S."/>
            <person name="Byrne K.P."/>
            <person name="Wolfe K.H."/>
        </authorList>
    </citation>
    <scope>NUCLEOTIDE SEQUENCE [LARGE SCALE GENOMIC DNA]</scope>
    <source>
        <strain evidence="8 9">NRRL Y-6702</strain>
    </source>
</reference>
<dbReference type="InterPro" id="IPR008271">
    <property type="entry name" value="Ser/Thr_kinase_AS"/>
</dbReference>
<dbReference type="PROSITE" id="PS00107">
    <property type="entry name" value="PROTEIN_KINASE_ATP"/>
    <property type="match status" value="1"/>
</dbReference>
<dbReference type="FunFam" id="3.30.200.20:FF:000042">
    <property type="entry name" value="Aurora kinase A"/>
    <property type="match status" value="1"/>
</dbReference>
<dbReference type="Gene3D" id="1.10.510.10">
    <property type="entry name" value="Transferase(Phosphotransferase) domain 1"/>
    <property type="match status" value="1"/>
</dbReference>
<organism evidence="8 9">
    <name type="scientific">Zygotorulaspora mrakii</name>
    <name type="common">Zygosaccharomyces mrakii</name>
    <dbReference type="NCBI Taxonomy" id="42260"/>
    <lineage>
        <taxon>Eukaryota</taxon>
        <taxon>Fungi</taxon>
        <taxon>Dikarya</taxon>
        <taxon>Ascomycota</taxon>
        <taxon>Saccharomycotina</taxon>
        <taxon>Saccharomycetes</taxon>
        <taxon>Saccharomycetales</taxon>
        <taxon>Saccharomycetaceae</taxon>
        <taxon>Zygotorulaspora</taxon>
    </lineage>
</organism>
<evidence type="ECO:0000313" key="8">
    <source>
        <dbReference type="EMBL" id="QLG71909.1"/>
    </source>
</evidence>
<keyword evidence="4 5" id="KW-0067">ATP-binding</keyword>
<dbReference type="Proteomes" id="UP000509704">
    <property type="component" value="Chromosome 3"/>
</dbReference>
<dbReference type="PROSITE" id="PS00108">
    <property type="entry name" value="PROTEIN_KINASE_ST"/>
    <property type="match status" value="1"/>
</dbReference>
<feature type="compositionally biased region" description="Basic and acidic residues" evidence="6">
    <location>
        <begin position="44"/>
        <end position="56"/>
    </location>
</feature>
<protein>
    <recommendedName>
        <fullName evidence="1">non-specific serine/threonine protein kinase</fullName>
        <ecNumber evidence="1">2.7.11.1</ecNumber>
    </recommendedName>
</protein>
<dbReference type="GO" id="GO:0005737">
    <property type="term" value="C:cytoplasm"/>
    <property type="evidence" value="ECO:0007669"/>
    <property type="project" value="TreeGrafter"/>
</dbReference>
<dbReference type="EC" id="2.7.11.1" evidence="1"/>
<feature type="domain" description="Protein kinase" evidence="7">
    <location>
        <begin position="86"/>
        <end position="334"/>
    </location>
</feature>
<dbReference type="RefSeq" id="XP_037143637.1">
    <property type="nucleotide sequence ID" value="XM_037287742.1"/>
</dbReference>
<dbReference type="Pfam" id="PF00069">
    <property type="entry name" value="Pkinase"/>
    <property type="match status" value="1"/>
</dbReference>
<evidence type="ECO:0000256" key="5">
    <source>
        <dbReference type="PROSITE-ProRule" id="PRU10141"/>
    </source>
</evidence>
<sequence>MPMDDDELINLTPAQQMDQPNLRAPQSSDSGGLDLQNVPMGQDQKARIQRQREQRHQHGGQGRARGQEQAQGQGQAAHERRSQVQYQLKQVIGKGSYGIVYKAVNKRTRQIVAIKEVNYDNDEELTDIMSEIDLLKNLNHINIVKYHGFIQKSHNLYIILEYCSHGSLKNLISRGNGLDEKRAKIYVRQTLNGLHYLHQQGVIHRDIKAANLLLDENNVVKLADFGVSTQVSTIMMAMTLAGSLNWMAPEIITNRGATTLSDIWSLGATVLELLTGNPPFHNLVDLNIYYAIENDSFIPPSFLSPLAQDLLLACFQKNMYKRPTAAQLLKHKWLSTNNDSDKLEQYKEVNNDFKWDQDFKEIDIITNRLDKLQHQNGVSKIETKVTPNSNLSVMDFAISNEDFFKNMTSGKAIDQARITVLFNNLSPQDLALKLVELSLEESVNSDLLLIALFEYDINFNNSEVKQYFIKLGGITTILSNSSIIELFFIKDSFENLIQAGIMLNCNFNKVNDSVKFELSLKYLEVSNSAQFWCKWCSKNLDISDLLKKNNVSNKFVQAIILKLSFFSEALSWFPQQFITNILKIKPVKENFDQQSLSVIFKVLSSILIQFHKTSPSSQIIPPSPASSLSLTTSNISPSSSPSPPSSLSSTAKDNLKNSSVVRDSPISSITLPTNFLPWFLSFLDDPLFYHMKNLHPWKYYVIVLYHAVHLNKILIKKLIYNEKFPQLILSILKNYLNGGYYHNEECLPSIIHQSLPIITEMSNEIKVYNPILLEISIQLISFSEVCITDALEVLFNCLQLSLHDHTRCFIRYSEDDIFICFNVNGSIISLPSDQLIGTFFQIQEDNVRFGNFITRFMKICSLTPLDFISQEIIRHSKFVERCITFFQLYRNSLLIQIDLLKLIKLIFIRSFEYLEQFDTDVRDEIEIIHSRLQEIINFLSKNWTKNETGQVGHDSILIHQLCNDIKALLSPGMAFSSRRTPTTTMLDLDKDGFVIPRLPPPSSSAF</sequence>
<keyword evidence="2" id="KW-0418">Kinase</keyword>
<feature type="region of interest" description="Disordered" evidence="6">
    <location>
        <begin position="1"/>
        <end position="82"/>
    </location>
</feature>
<evidence type="ECO:0000256" key="4">
    <source>
        <dbReference type="ARBA" id="ARBA00022840"/>
    </source>
</evidence>
<dbReference type="EMBL" id="CP058606">
    <property type="protein sequence ID" value="QLG71909.1"/>
    <property type="molecule type" value="Genomic_DNA"/>
</dbReference>